<evidence type="ECO:0000313" key="9">
    <source>
        <dbReference type="EMBL" id="MCF4121834.1"/>
    </source>
</evidence>
<keyword evidence="6 7" id="KW-0961">Cell wall biogenesis/degradation</keyword>
<organism evidence="9 10">
    <name type="scientific">Antribacter soli</name>
    <dbReference type="NCBI Taxonomy" id="2910976"/>
    <lineage>
        <taxon>Bacteria</taxon>
        <taxon>Bacillati</taxon>
        <taxon>Actinomycetota</taxon>
        <taxon>Actinomycetes</taxon>
        <taxon>Micrococcales</taxon>
        <taxon>Promicromonosporaceae</taxon>
        <taxon>Antribacter</taxon>
    </lineage>
</organism>
<name>A0AA41QE78_9MICO</name>
<evidence type="ECO:0000256" key="5">
    <source>
        <dbReference type="ARBA" id="ARBA00023239"/>
    </source>
</evidence>
<comment type="similarity">
    <text evidence="7">Belongs to the transglycosylase MltG family.</text>
</comment>
<keyword evidence="2 7" id="KW-0812">Transmembrane</keyword>
<sequence length="381" mass="40112">MTDVLETLSYSGPPRHASGAPAGGGSSRERKARKRRQRVRATVTLLVALGLVGGAGAYVVKNDGMIFGYATPLAAKDFPGPGTGEVAVTIDEGSTGTSMGQALYDAGVVGSVEAFVREFEANPDSAQIQAGEHMLLSEMSAKDAVALLAANEVVRGGLTVPEGFTAGQVKDRMIEAGWPQADVEAALADLAGLGLPAEAAGSLEGWLAAGTYDAKPDTVAAADVLREMVATTVQELDELGVPAEQRHDVVIKASLVEREAPDDFRGEVARVIENRLAKGTPLGLDAIDSYGRGKPSSEITTAEFRDTSFPYASRVVAGLPPTAIGSPSRASIEAVLSPPEGPWEYYVTVNLETQETKFTASYDEFLVFKDEFQKWAAENGY</sequence>
<comment type="function">
    <text evidence="7">Functions as a peptidoglycan terminase that cleaves nascent peptidoglycan strands endolytically to terminate their elongation.</text>
</comment>
<dbReference type="EC" id="4.2.2.29" evidence="7"/>
<evidence type="ECO:0000256" key="4">
    <source>
        <dbReference type="ARBA" id="ARBA00023136"/>
    </source>
</evidence>
<dbReference type="EMBL" id="JAKGSG010000035">
    <property type="protein sequence ID" value="MCF4121834.1"/>
    <property type="molecule type" value="Genomic_DNA"/>
</dbReference>
<dbReference type="RefSeq" id="WP_236089635.1">
    <property type="nucleotide sequence ID" value="NZ_JAKGSG010000035.1"/>
</dbReference>
<evidence type="ECO:0000256" key="1">
    <source>
        <dbReference type="ARBA" id="ARBA00022475"/>
    </source>
</evidence>
<dbReference type="GO" id="GO:0009252">
    <property type="term" value="P:peptidoglycan biosynthetic process"/>
    <property type="evidence" value="ECO:0007669"/>
    <property type="project" value="UniProtKB-UniRule"/>
</dbReference>
<keyword evidence="10" id="KW-1185">Reference proteome</keyword>
<reference evidence="9" key="1">
    <citation type="submission" date="2022-01" db="EMBL/GenBank/DDBJ databases">
        <title>Antribacter sp. nov., isolated from Guizhou of China.</title>
        <authorList>
            <person name="Chengliang C."/>
            <person name="Ya Z."/>
        </authorList>
    </citation>
    <scope>NUCLEOTIDE SEQUENCE</scope>
    <source>
        <strain evidence="9">KLBMP 9083</strain>
    </source>
</reference>
<accession>A0AA41QE78</accession>
<evidence type="ECO:0000256" key="8">
    <source>
        <dbReference type="SAM" id="MobiDB-lite"/>
    </source>
</evidence>
<keyword evidence="3 7" id="KW-1133">Transmembrane helix</keyword>
<feature type="region of interest" description="Disordered" evidence="8">
    <location>
        <begin position="1"/>
        <end position="37"/>
    </location>
</feature>
<dbReference type="Proteomes" id="UP001165405">
    <property type="component" value="Unassembled WGS sequence"/>
</dbReference>
<evidence type="ECO:0000256" key="2">
    <source>
        <dbReference type="ARBA" id="ARBA00022692"/>
    </source>
</evidence>
<evidence type="ECO:0000256" key="3">
    <source>
        <dbReference type="ARBA" id="ARBA00022989"/>
    </source>
</evidence>
<keyword evidence="4 7" id="KW-0472">Membrane</keyword>
<dbReference type="InterPro" id="IPR003770">
    <property type="entry name" value="MLTG-like"/>
</dbReference>
<dbReference type="Pfam" id="PF02618">
    <property type="entry name" value="YceG"/>
    <property type="match status" value="1"/>
</dbReference>
<dbReference type="GO" id="GO:0008932">
    <property type="term" value="F:lytic endotransglycosylase activity"/>
    <property type="evidence" value="ECO:0007669"/>
    <property type="project" value="UniProtKB-UniRule"/>
</dbReference>
<dbReference type="HAMAP" id="MF_02065">
    <property type="entry name" value="MltG"/>
    <property type="match status" value="1"/>
</dbReference>
<feature type="compositionally biased region" description="Low complexity" evidence="8">
    <location>
        <begin position="11"/>
        <end position="20"/>
    </location>
</feature>
<evidence type="ECO:0000256" key="6">
    <source>
        <dbReference type="ARBA" id="ARBA00023316"/>
    </source>
</evidence>
<feature type="site" description="Important for catalytic activity" evidence="7">
    <location>
        <position position="259"/>
    </location>
</feature>
<keyword evidence="1 7" id="KW-1003">Cell membrane</keyword>
<dbReference type="Gene3D" id="3.30.1490.480">
    <property type="entry name" value="Endolytic murein transglycosylase"/>
    <property type="match status" value="1"/>
</dbReference>
<comment type="caution">
    <text evidence="9">The sequence shown here is derived from an EMBL/GenBank/DDBJ whole genome shotgun (WGS) entry which is preliminary data.</text>
</comment>
<evidence type="ECO:0000313" key="10">
    <source>
        <dbReference type="Proteomes" id="UP001165405"/>
    </source>
</evidence>
<comment type="subcellular location">
    <subcellularLocation>
        <location evidence="7">Cell membrane</location>
        <topology evidence="7">Single-pass membrane protein</topology>
    </subcellularLocation>
</comment>
<evidence type="ECO:0000256" key="7">
    <source>
        <dbReference type="HAMAP-Rule" id="MF_02065"/>
    </source>
</evidence>
<dbReference type="AlphaFoldDB" id="A0AA41QE78"/>
<gene>
    <name evidence="7" type="primary">mltG</name>
    <name evidence="9" type="ORF">L1785_12660</name>
</gene>
<proteinExistence type="inferred from homology"/>
<dbReference type="GO" id="GO:0005886">
    <property type="term" value="C:plasma membrane"/>
    <property type="evidence" value="ECO:0007669"/>
    <property type="project" value="UniProtKB-SubCell"/>
</dbReference>
<dbReference type="PANTHER" id="PTHR30518">
    <property type="entry name" value="ENDOLYTIC MUREIN TRANSGLYCOSYLASE"/>
    <property type="match status" value="1"/>
</dbReference>
<keyword evidence="5 7" id="KW-0456">Lyase</keyword>
<feature type="transmembrane region" description="Helical" evidence="7">
    <location>
        <begin position="39"/>
        <end position="60"/>
    </location>
</feature>
<comment type="catalytic activity">
    <reaction evidence="7">
        <text>a peptidoglycan chain = a peptidoglycan chain with N-acetyl-1,6-anhydromuramyl-[peptide] at the reducing end + a peptidoglycan chain with N-acetylglucosamine at the non-reducing end.</text>
        <dbReference type="EC" id="4.2.2.29"/>
    </reaction>
</comment>
<dbReference type="PANTHER" id="PTHR30518:SF2">
    <property type="entry name" value="ENDOLYTIC MUREIN TRANSGLYCOSYLASE"/>
    <property type="match status" value="1"/>
</dbReference>
<protein>
    <recommendedName>
        <fullName evidence="7">Endolytic murein transglycosylase</fullName>
        <ecNumber evidence="7">4.2.2.29</ecNumber>
    </recommendedName>
    <alternativeName>
        <fullName evidence="7">Peptidoglycan lytic transglycosylase</fullName>
    </alternativeName>
    <alternativeName>
        <fullName evidence="7">Peptidoglycan polymerization terminase</fullName>
    </alternativeName>
</protein>
<dbReference type="GO" id="GO:0071555">
    <property type="term" value="P:cell wall organization"/>
    <property type="evidence" value="ECO:0007669"/>
    <property type="project" value="UniProtKB-KW"/>
</dbReference>